<dbReference type="Proteomes" id="UP001234989">
    <property type="component" value="Chromosome 1"/>
</dbReference>
<protein>
    <submittedName>
        <fullName evidence="1">Uncharacterized protein</fullName>
    </submittedName>
</protein>
<dbReference type="EMBL" id="CP133612">
    <property type="protein sequence ID" value="WMV09875.1"/>
    <property type="molecule type" value="Genomic_DNA"/>
</dbReference>
<accession>A0AAF0PU03</accession>
<gene>
    <name evidence="1" type="ORF">MTR67_003260</name>
</gene>
<sequence length="113" mass="13127">MSYQQRDEVYYIEYEYEMEKLDYLVDEFQGVDLGGFDSVEHELQRIVLDDFDLDVDELLDVGLGGFDSDVDEYYYLNKRIHQKRSAKPRRKSSVALTSSQPPVVEVGLGTFEA</sequence>
<organism evidence="1 2">
    <name type="scientific">Solanum verrucosum</name>
    <dbReference type="NCBI Taxonomy" id="315347"/>
    <lineage>
        <taxon>Eukaryota</taxon>
        <taxon>Viridiplantae</taxon>
        <taxon>Streptophyta</taxon>
        <taxon>Embryophyta</taxon>
        <taxon>Tracheophyta</taxon>
        <taxon>Spermatophyta</taxon>
        <taxon>Magnoliopsida</taxon>
        <taxon>eudicotyledons</taxon>
        <taxon>Gunneridae</taxon>
        <taxon>Pentapetalae</taxon>
        <taxon>asterids</taxon>
        <taxon>lamiids</taxon>
        <taxon>Solanales</taxon>
        <taxon>Solanaceae</taxon>
        <taxon>Solanoideae</taxon>
        <taxon>Solaneae</taxon>
        <taxon>Solanum</taxon>
    </lineage>
</organism>
<proteinExistence type="predicted"/>
<keyword evidence="2" id="KW-1185">Reference proteome</keyword>
<evidence type="ECO:0000313" key="2">
    <source>
        <dbReference type="Proteomes" id="UP001234989"/>
    </source>
</evidence>
<dbReference type="AlphaFoldDB" id="A0AAF0PU03"/>
<name>A0AAF0PU03_SOLVR</name>
<reference evidence="1" key="1">
    <citation type="submission" date="2023-08" db="EMBL/GenBank/DDBJ databases">
        <title>A de novo genome assembly of Solanum verrucosum Schlechtendal, a Mexican diploid species geographically isolated from the other diploid A-genome species in potato relatives.</title>
        <authorList>
            <person name="Hosaka K."/>
        </authorList>
    </citation>
    <scope>NUCLEOTIDE SEQUENCE</scope>
    <source>
        <tissue evidence="1">Young leaves</tissue>
    </source>
</reference>
<evidence type="ECO:0000313" key="1">
    <source>
        <dbReference type="EMBL" id="WMV09875.1"/>
    </source>
</evidence>